<evidence type="ECO:0000256" key="3">
    <source>
        <dbReference type="ARBA" id="ARBA00022664"/>
    </source>
</evidence>
<dbReference type="GO" id="GO:0003723">
    <property type="term" value="F:RNA binding"/>
    <property type="evidence" value="ECO:0007669"/>
    <property type="project" value="InterPro"/>
</dbReference>
<feature type="compositionally biased region" description="Basic and acidic residues" evidence="7">
    <location>
        <begin position="350"/>
        <end position="359"/>
    </location>
</feature>
<name>A0A9W6YR78_AMBMO</name>
<feature type="compositionally biased region" description="Low complexity" evidence="7">
    <location>
        <begin position="722"/>
        <end position="748"/>
    </location>
</feature>
<dbReference type="PROSITE" id="PS51366">
    <property type="entry name" value="MI"/>
    <property type="match status" value="1"/>
</dbReference>
<comment type="subcellular location">
    <subcellularLocation>
        <location evidence="1">Nucleus</location>
    </subcellularLocation>
</comment>
<feature type="compositionally biased region" description="Basic and acidic residues" evidence="7">
    <location>
        <begin position="577"/>
        <end position="593"/>
    </location>
</feature>
<feature type="compositionally biased region" description="Low complexity" evidence="7">
    <location>
        <begin position="325"/>
        <end position="340"/>
    </location>
</feature>
<keyword evidence="3" id="KW-0507">mRNA processing</keyword>
<comment type="caution">
    <text evidence="9">The sequence shown here is derived from an EMBL/GenBank/DDBJ whole genome shotgun (WGS) entry which is preliminary data.</text>
</comment>
<keyword evidence="4" id="KW-0508">mRNA splicing</keyword>
<dbReference type="GO" id="GO:0000398">
    <property type="term" value="P:mRNA splicing, via spliceosome"/>
    <property type="evidence" value="ECO:0007669"/>
    <property type="project" value="TreeGrafter"/>
</dbReference>
<feature type="compositionally biased region" description="Low complexity" evidence="7">
    <location>
        <begin position="658"/>
        <end position="668"/>
    </location>
</feature>
<evidence type="ECO:0000256" key="1">
    <source>
        <dbReference type="ARBA" id="ARBA00004123"/>
    </source>
</evidence>
<organism evidence="9 10">
    <name type="scientific">Ambrosiozyma monospora</name>
    <name type="common">Yeast</name>
    <name type="synonym">Endomycopsis monosporus</name>
    <dbReference type="NCBI Taxonomy" id="43982"/>
    <lineage>
        <taxon>Eukaryota</taxon>
        <taxon>Fungi</taxon>
        <taxon>Dikarya</taxon>
        <taxon>Ascomycota</taxon>
        <taxon>Saccharomycotina</taxon>
        <taxon>Pichiomycetes</taxon>
        <taxon>Pichiales</taxon>
        <taxon>Pichiaceae</taxon>
        <taxon>Ambrosiozyma</taxon>
    </lineage>
</organism>
<dbReference type="PANTHER" id="PTHR18034:SF3">
    <property type="entry name" value="PRE-MRNA-SPLICING FACTOR CWC22 HOMOLOG"/>
    <property type="match status" value="1"/>
</dbReference>
<comment type="similarity">
    <text evidence="2">Belongs to the CWC22 family.</text>
</comment>
<feature type="domain" description="MI" evidence="8">
    <location>
        <begin position="371"/>
        <end position="489"/>
    </location>
</feature>
<dbReference type="GO" id="GO:0071013">
    <property type="term" value="C:catalytic step 2 spliceosome"/>
    <property type="evidence" value="ECO:0007669"/>
    <property type="project" value="TreeGrafter"/>
</dbReference>
<feature type="compositionally biased region" description="Basic and acidic residues" evidence="7">
    <location>
        <begin position="772"/>
        <end position="794"/>
    </location>
</feature>
<feature type="compositionally biased region" description="Basic and acidic residues" evidence="7">
    <location>
        <begin position="1"/>
        <end position="17"/>
    </location>
</feature>
<dbReference type="OrthoDB" id="3938623at2759"/>
<dbReference type="Gene3D" id="1.25.40.180">
    <property type="match status" value="1"/>
</dbReference>
<dbReference type="SMART" id="SM00543">
    <property type="entry name" value="MIF4G"/>
    <property type="match status" value="1"/>
</dbReference>
<accession>A0A9W6YR78</accession>
<evidence type="ECO:0000256" key="2">
    <source>
        <dbReference type="ARBA" id="ARBA00006856"/>
    </source>
</evidence>
<dbReference type="InterPro" id="IPR003890">
    <property type="entry name" value="MIF4G-like_typ-3"/>
</dbReference>
<feature type="region of interest" description="Disordered" evidence="7">
    <location>
        <begin position="1"/>
        <end position="23"/>
    </location>
</feature>
<dbReference type="Proteomes" id="UP001165063">
    <property type="component" value="Unassembled WGS sequence"/>
</dbReference>
<dbReference type="PANTHER" id="PTHR18034">
    <property type="entry name" value="CELL CYCLE CONTROL PROTEIN CWF22-RELATED"/>
    <property type="match status" value="1"/>
</dbReference>
<evidence type="ECO:0000256" key="4">
    <source>
        <dbReference type="ARBA" id="ARBA00023187"/>
    </source>
</evidence>
<gene>
    <name evidence="9" type="ORF">Amon01_000029500</name>
</gene>
<feature type="compositionally biased region" description="Gly residues" evidence="7">
    <location>
        <begin position="904"/>
        <end position="925"/>
    </location>
</feature>
<evidence type="ECO:0000313" key="10">
    <source>
        <dbReference type="Proteomes" id="UP001165063"/>
    </source>
</evidence>
<dbReference type="InterPro" id="IPR050781">
    <property type="entry name" value="CWC22_splicing_factor"/>
</dbReference>
<dbReference type="Pfam" id="PF02854">
    <property type="entry name" value="MIF4G"/>
    <property type="match status" value="1"/>
</dbReference>
<feature type="compositionally biased region" description="Low complexity" evidence="7">
    <location>
        <begin position="697"/>
        <end position="714"/>
    </location>
</feature>
<keyword evidence="10" id="KW-1185">Reference proteome</keyword>
<dbReference type="EMBL" id="BSXU01000086">
    <property type="protein sequence ID" value="GMG19217.1"/>
    <property type="molecule type" value="Genomic_DNA"/>
</dbReference>
<evidence type="ECO:0000256" key="7">
    <source>
        <dbReference type="SAM" id="MobiDB-lite"/>
    </source>
</evidence>
<evidence type="ECO:0000259" key="8">
    <source>
        <dbReference type="PROSITE" id="PS51366"/>
    </source>
</evidence>
<dbReference type="SMART" id="SM00544">
    <property type="entry name" value="MA3"/>
    <property type="match status" value="1"/>
</dbReference>
<feature type="compositionally biased region" description="Low complexity" evidence="7">
    <location>
        <begin position="594"/>
        <end position="645"/>
    </location>
</feature>
<dbReference type="AlphaFoldDB" id="A0A9W6YR78"/>
<protein>
    <recommendedName>
        <fullName evidence="6">Pre-mRNA-splicing factor CWC22</fullName>
    </recommendedName>
</protein>
<dbReference type="SUPFAM" id="SSF48371">
    <property type="entry name" value="ARM repeat"/>
    <property type="match status" value="1"/>
</dbReference>
<reference evidence="9" key="1">
    <citation type="submission" date="2023-04" db="EMBL/GenBank/DDBJ databases">
        <title>Ambrosiozyma monospora NBRC 1965.</title>
        <authorList>
            <person name="Ichikawa N."/>
            <person name="Sato H."/>
            <person name="Tonouchi N."/>
        </authorList>
    </citation>
    <scope>NUCLEOTIDE SEQUENCE</scope>
    <source>
        <strain evidence="9">NBRC 1965</strain>
    </source>
</reference>
<dbReference type="InterPro" id="IPR003891">
    <property type="entry name" value="Initiation_fac_eIF4g_MI"/>
</dbReference>
<dbReference type="InterPro" id="IPR016024">
    <property type="entry name" value="ARM-type_fold"/>
</dbReference>
<proteinExistence type="inferred from homology"/>
<evidence type="ECO:0000313" key="9">
    <source>
        <dbReference type="EMBL" id="GMG19217.1"/>
    </source>
</evidence>
<evidence type="ECO:0000256" key="5">
    <source>
        <dbReference type="ARBA" id="ARBA00023242"/>
    </source>
</evidence>
<feature type="compositionally biased region" description="Basic and acidic residues" evidence="7">
    <location>
        <begin position="826"/>
        <end position="885"/>
    </location>
</feature>
<keyword evidence="5" id="KW-0539">Nucleus</keyword>
<feature type="region of interest" description="Disordered" evidence="7">
    <location>
        <begin position="314"/>
        <end position="359"/>
    </location>
</feature>
<dbReference type="Pfam" id="PF02847">
    <property type="entry name" value="MA3"/>
    <property type="match status" value="1"/>
</dbReference>
<feature type="region of interest" description="Disordered" evidence="7">
    <location>
        <begin position="566"/>
        <end position="948"/>
    </location>
</feature>
<sequence length="948" mass="108762">MSEETKSEVETPTKEEIGPTPEQAAKDALEQLTKLRSGGAYIPPAKLRELLSKIQISKDSEEYQQLQWDQLKKSLNGLINKVNKSNVKEVVVEFFGLNLVRGKGVFIKSLLKSQSLSMHYTAVYSAVICVINSKIPEIGELLVIRLVNQWNRVRRRGDKDLGKATLLFISQLVNFQVCHDIIVLQILQSLLEKPDDVSVELATVLMTESGPYLIQNSKVATNAIFERFRNILNEGLIDQRVQFLVEELFNLRRTEFNGKEIIDDELDLVEEEDKITHTVNLSDRLQPQTQLDRFNYDTEYEIHEEEYNKLRKEILGDDEDDDESISGSESGSGSESQSGSESEDEDEDEEKTKDDKVRLQIKDLTEEELTNFQKTVYLTMMSSMNPEEAVHKLLKLEPIDPERKELMLVDMIVKCCAQEKTYSKYYSLIGENLVGVNPKWSKAFDNVFKENYTKCHNFENALIRNIASFWGHLFACDKMGWEVMEVIKLTETESTSSGRIFLKFMFLKMQEELGLQKLTVRTEEDYIKPYLVGIFPDGDTGADDLRFSINFFTAIGLGRLTESMRDTLTNLPPPSPVKKESIEASRGRTRERSSSVSSRSSYSSYSRSPYSGSSRSRSYSYSRSPSYSRSRSRSYSYSRSPSYSRSRSRSYSRDSRSRSGSYSYSRSPSRSRKPCRDSTKKSNYSRSRTPPRRRRSYSNSRSRTPPRRSLYSSRSRSRSYSRSRTPPSRRSYSSDARSISISRSNSRSPLPPPHYSIDDKQEQYAGYQSRPYNKDSSRDRNDRYQDSSNGHESRYSQGKRKRSISPPSSSKASKRYQNSRDSNGFEDDRYAARRREREMDRERRSSIRDTRYARDIKDSQDTRERKPALNNDDRYGYRKNSKFENNDNDGFSYKSSSFDNYRSGHGGRGNAASRGGRGGRGGGRSGFAKSATGSNNTPLGKKREFGKS</sequence>
<evidence type="ECO:0000256" key="6">
    <source>
        <dbReference type="ARBA" id="ARBA00040804"/>
    </source>
</evidence>